<evidence type="ECO:0000256" key="4">
    <source>
        <dbReference type="ARBA" id="ARBA00022989"/>
    </source>
</evidence>
<dbReference type="Proteomes" id="UP000245820">
    <property type="component" value="Chromosome"/>
</dbReference>
<evidence type="ECO:0000256" key="6">
    <source>
        <dbReference type="SAM" id="Phobius"/>
    </source>
</evidence>
<feature type="transmembrane region" description="Helical" evidence="6">
    <location>
        <begin position="336"/>
        <end position="357"/>
    </location>
</feature>
<dbReference type="InterPro" id="IPR020846">
    <property type="entry name" value="MFS_dom"/>
</dbReference>
<dbReference type="AlphaFoldDB" id="A0A2S2DNB2"/>
<dbReference type="InterPro" id="IPR011701">
    <property type="entry name" value="MFS"/>
</dbReference>
<dbReference type="PANTHER" id="PTHR43124">
    <property type="entry name" value="PURINE EFFLUX PUMP PBUE"/>
    <property type="match status" value="1"/>
</dbReference>
<dbReference type="RefSeq" id="WP_109347121.1">
    <property type="nucleotide sequence ID" value="NZ_CP029343.1"/>
</dbReference>
<evidence type="ECO:0000256" key="1">
    <source>
        <dbReference type="ARBA" id="ARBA00004651"/>
    </source>
</evidence>
<keyword evidence="8" id="KW-0813">Transport</keyword>
<dbReference type="GO" id="GO:0005886">
    <property type="term" value="C:plasma membrane"/>
    <property type="evidence" value="ECO:0007669"/>
    <property type="project" value="UniProtKB-SubCell"/>
</dbReference>
<evidence type="ECO:0000256" key="3">
    <source>
        <dbReference type="ARBA" id="ARBA00022692"/>
    </source>
</evidence>
<keyword evidence="8" id="KW-0762">Sugar transport</keyword>
<feature type="transmembrane region" description="Helical" evidence="6">
    <location>
        <begin position="230"/>
        <end position="256"/>
    </location>
</feature>
<feature type="transmembrane region" description="Helical" evidence="6">
    <location>
        <begin position="203"/>
        <end position="224"/>
    </location>
</feature>
<feature type="transmembrane region" description="Helical" evidence="6">
    <location>
        <begin position="156"/>
        <end position="182"/>
    </location>
</feature>
<accession>A0A2S2DNB2</accession>
<dbReference type="InterPro" id="IPR050189">
    <property type="entry name" value="MFS_Efflux_Transporters"/>
</dbReference>
<name>A0A2S2DNB2_9BURK</name>
<dbReference type="SUPFAM" id="SSF103473">
    <property type="entry name" value="MFS general substrate transporter"/>
    <property type="match status" value="1"/>
</dbReference>
<dbReference type="Gene3D" id="1.20.1250.20">
    <property type="entry name" value="MFS general substrate transporter like domains"/>
    <property type="match status" value="2"/>
</dbReference>
<feature type="transmembrane region" description="Helical" evidence="6">
    <location>
        <begin position="70"/>
        <end position="89"/>
    </location>
</feature>
<keyword evidence="9" id="KW-1185">Reference proteome</keyword>
<keyword evidence="2" id="KW-1003">Cell membrane</keyword>
<dbReference type="CDD" id="cd17324">
    <property type="entry name" value="MFS_NepI_like"/>
    <property type="match status" value="1"/>
</dbReference>
<feature type="transmembrane region" description="Helical" evidence="6">
    <location>
        <begin position="293"/>
        <end position="315"/>
    </location>
</feature>
<feature type="domain" description="Major facilitator superfamily (MFS) profile" evidence="7">
    <location>
        <begin position="4"/>
        <end position="383"/>
    </location>
</feature>
<feature type="transmembrane region" description="Helical" evidence="6">
    <location>
        <begin position="42"/>
        <end position="63"/>
    </location>
</feature>
<evidence type="ECO:0000313" key="8">
    <source>
        <dbReference type="EMBL" id="AWL06817.1"/>
    </source>
</evidence>
<evidence type="ECO:0000259" key="7">
    <source>
        <dbReference type="PROSITE" id="PS50850"/>
    </source>
</evidence>
<dbReference type="OrthoDB" id="9788453at2"/>
<proteinExistence type="predicted"/>
<keyword evidence="3 6" id="KW-0812">Transmembrane</keyword>
<sequence length="401" mass="41052">MPLALWALTLSAFAIGTTEFVIVGLIPTIAASLGVSVPSAGLLVSLYALGVAIGAPVLTALTGKVPRKHLLLGLMVLFTLGNLVAWMAPNYEALMAARVLTGLAHGVFFSIGSTIATSLVPKEKAASAIALMFTGLTVALVTGVPLGTFIGQHFGWQATFLAVSLLGVIAVIGSAILVPSDIAASRPSSILNQLAVLKKPRLLLVYAMTTLGYGGSFIAFTYLAPVLQEVSGFAASTVSLVMLVYGVSVAAGNIWGGRLADRHGPVPALQIVFALLAVVLLALTFTAPSKPLVLITVLAWGAVAFGNVPGLQVYVVQRAERDAPQAVDVASGLNIAAFNVGIALGAWGGGLIVAHLGLMATPWIGALVVVGALLLTTLAGWLDRREGVPAKAAVHRAVATH</sequence>
<dbReference type="PRINTS" id="PR01035">
    <property type="entry name" value="TCRTETA"/>
</dbReference>
<feature type="transmembrane region" description="Helical" evidence="6">
    <location>
        <begin position="268"/>
        <end position="287"/>
    </location>
</feature>
<evidence type="ECO:0000256" key="5">
    <source>
        <dbReference type="ARBA" id="ARBA00023136"/>
    </source>
</evidence>
<dbReference type="Pfam" id="PF07690">
    <property type="entry name" value="MFS_1"/>
    <property type="match status" value="1"/>
</dbReference>
<keyword evidence="5 6" id="KW-0472">Membrane</keyword>
<feature type="transmembrane region" description="Helical" evidence="6">
    <location>
        <begin position="128"/>
        <end position="150"/>
    </location>
</feature>
<organism evidence="8 9">
    <name type="scientific">Massilia oculi</name>
    <dbReference type="NCBI Taxonomy" id="945844"/>
    <lineage>
        <taxon>Bacteria</taxon>
        <taxon>Pseudomonadati</taxon>
        <taxon>Pseudomonadota</taxon>
        <taxon>Betaproteobacteria</taxon>
        <taxon>Burkholderiales</taxon>
        <taxon>Oxalobacteraceae</taxon>
        <taxon>Telluria group</taxon>
        <taxon>Massilia</taxon>
    </lineage>
</organism>
<evidence type="ECO:0000256" key="2">
    <source>
        <dbReference type="ARBA" id="ARBA00022475"/>
    </source>
</evidence>
<comment type="subcellular location">
    <subcellularLocation>
        <location evidence="1">Cell membrane</location>
        <topology evidence="1">Multi-pass membrane protein</topology>
    </subcellularLocation>
</comment>
<gene>
    <name evidence="8" type="ORF">DIR46_21840</name>
</gene>
<dbReference type="PANTHER" id="PTHR43124:SF8">
    <property type="entry name" value="INNER MEMBRANE TRANSPORT PROTEIN YDHP"/>
    <property type="match status" value="1"/>
</dbReference>
<reference evidence="8 9" key="1">
    <citation type="submission" date="2018-05" db="EMBL/GenBank/DDBJ databases">
        <title>Complete genome sequence of Massilia oculi sp. nov. CCUG 43427T (=DSM 26321T), the type strain of M. oculi, and comparison with genome sequences of other Massilia strains.</title>
        <authorList>
            <person name="Zhu B."/>
        </authorList>
    </citation>
    <scope>NUCLEOTIDE SEQUENCE [LARGE SCALE GENOMIC DNA]</scope>
    <source>
        <strain evidence="8 9">CCUG 43427</strain>
    </source>
</reference>
<dbReference type="GO" id="GO:0022857">
    <property type="term" value="F:transmembrane transporter activity"/>
    <property type="evidence" value="ECO:0007669"/>
    <property type="project" value="InterPro"/>
</dbReference>
<feature type="transmembrane region" description="Helical" evidence="6">
    <location>
        <begin position="95"/>
        <end position="116"/>
    </location>
</feature>
<dbReference type="PROSITE" id="PS50850">
    <property type="entry name" value="MFS"/>
    <property type="match status" value="1"/>
</dbReference>
<dbReference type="InterPro" id="IPR036259">
    <property type="entry name" value="MFS_trans_sf"/>
</dbReference>
<dbReference type="InterPro" id="IPR001958">
    <property type="entry name" value="Tet-R_TetA/multi-R_MdtG-like"/>
</dbReference>
<dbReference type="KEGG" id="mtim:DIR46_21840"/>
<keyword evidence="4 6" id="KW-1133">Transmembrane helix</keyword>
<dbReference type="EMBL" id="CP029343">
    <property type="protein sequence ID" value="AWL06817.1"/>
    <property type="molecule type" value="Genomic_DNA"/>
</dbReference>
<feature type="transmembrane region" description="Helical" evidence="6">
    <location>
        <begin position="363"/>
        <end position="382"/>
    </location>
</feature>
<evidence type="ECO:0000313" key="9">
    <source>
        <dbReference type="Proteomes" id="UP000245820"/>
    </source>
</evidence>
<protein>
    <submittedName>
        <fullName evidence="8">MFS sugar transporter</fullName>
    </submittedName>
</protein>